<gene>
    <name evidence="1" type="ORF">Cha6605_3730</name>
</gene>
<dbReference type="EMBL" id="CP003600">
    <property type="protein sequence ID" value="AFY94702.1"/>
    <property type="molecule type" value="Genomic_DNA"/>
</dbReference>
<dbReference type="AlphaFoldDB" id="K9UHW3"/>
<dbReference type="InterPro" id="IPR024747">
    <property type="entry name" value="Pyridox_Oxase-rel"/>
</dbReference>
<organism evidence="1 2">
    <name type="scientific">Chamaesiphon minutus (strain ATCC 27169 / PCC 6605)</name>
    <dbReference type="NCBI Taxonomy" id="1173020"/>
    <lineage>
        <taxon>Bacteria</taxon>
        <taxon>Bacillati</taxon>
        <taxon>Cyanobacteriota</taxon>
        <taxon>Cyanophyceae</taxon>
        <taxon>Gomontiellales</taxon>
        <taxon>Chamaesiphonaceae</taxon>
        <taxon>Chamaesiphon</taxon>
    </lineage>
</organism>
<dbReference type="RefSeq" id="WP_015160822.1">
    <property type="nucleotide sequence ID" value="NC_019697.1"/>
</dbReference>
<accession>K9UHW3</accession>
<dbReference type="SUPFAM" id="SSF50475">
    <property type="entry name" value="FMN-binding split barrel"/>
    <property type="match status" value="1"/>
</dbReference>
<keyword evidence="2" id="KW-1185">Reference proteome</keyword>
<dbReference type="Proteomes" id="UP000010366">
    <property type="component" value="Chromosome"/>
</dbReference>
<evidence type="ECO:0000313" key="2">
    <source>
        <dbReference type="Proteomes" id="UP000010366"/>
    </source>
</evidence>
<sequence>MLDIDEMGQDEIDELLHKVGHGHLGFIHEGKPCVMPMHYYLENANIYLFTTVGMKTHDMDADPNVCLQVEEMHDPEHWRSAIVMGRAKHITAQPEIERVMALVKQPDASLSPAINRTWTDSWGRAEVISIYQIVLQTGSANEAVEMSGRTTDGVSSRS</sequence>
<dbReference type="OrthoDB" id="8137294at2"/>
<dbReference type="HOGENOM" id="CLU_067890_3_1_3"/>
<reference evidence="1 2" key="1">
    <citation type="submission" date="2012-05" db="EMBL/GenBank/DDBJ databases">
        <title>Finished chromosome of genome of Chamaesiphon sp. PCC 6605.</title>
        <authorList>
            <consortium name="US DOE Joint Genome Institute"/>
            <person name="Gugger M."/>
            <person name="Coursin T."/>
            <person name="Rippka R."/>
            <person name="Tandeau De Marsac N."/>
            <person name="Huntemann M."/>
            <person name="Wei C.-L."/>
            <person name="Han J."/>
            <person name="Detter J.C."/>
            <person name="Han C."/>
            <person name="Tapia R."/>
            <person name="Chen A."/>
            <person name="Kyrpides N."/>
            <person name="Mavromatis K."/>
            <person name="Markowitz V."/>
            <person name="Szeto E."/>
            <person name="Ivanova N."/>
            <person name="Pagani I."/>
            <person name="Pati A."/>
            <person name="Goodwin L."/>
            <person name="Nordberg H.P."/>
            <person name="Cantor M.N."/>
            <person name="Hua S.X."/>
            <person name="Woyke T."/>
            <person name="Kerfeld C.A."/>
        </authorList>
    </citation>
    <scope>NUCLEOTIDE SEQUENCE [LARGE SCALE GENOMIC DNA]</scope>
    <source>
        <strain evidence="2">ATCC 27169 / PCC 6605</strain>
    </source>
</reference>
<dbReference type="Gene3D" id="2.30.110.10">
    <property type="entry name" value="Electron Transport, Fmn-binding Protein, Chain A"/>
    <property type="match status" value="1"/>
</dbReference>
<proteinExistence type="predicted"/>
<evidence type="ECO:0000313" key="1">
    <source>
        <dbReference type="EMBL" id="AFY94702.1"/>
    </source>
</evidence>
<name>K9UHW3_CHAP6</name>
<dbReference type="KEGG" id="cmp:Cha6605_3730"/>
<dbReference type="eggNOG" id="COG3467">
    <property type="taxonomic scope" value="Bacteria"/>
</dbReference>
<protein>
    <submittedName>
        <fullName evidence="1">Putative flavin-nucleotide-binding protein</fullName>
    </submittedName>
</protein>
<dbReference type="InterPro" id="IPR012349">
    <property type="entry name" value="Split_barrel_FMN-bd"/>
</dbReference>
<dbReference type="Pfam" id="PF12900">
    <property type="entry name" value="Pyridox_ox_2"/>
    <property type="match status" value="1"/>
</dbReference>